<feature type="transmembrane region" description="Helical" evidence="2">
    <location>
        <begin position="42"/>
        <end position="66"/>
    </location>
</feature>
<keyword evidence="2" id="KW-0472">Membrane</keyword>
<dbReference type="AlphaFoldDB" id="I5B4M3"/>
<dbReference type="SUPFAM" id="SSF110997">
    <property type="entry name" value="Sporulation related repeat"/>
    <property type="match status" value="1"/>
</dbReference>
<feature type="transmembrane region" description="Helical" evidence="2">
    <location>
        <begin position="354"/>
        <end position="374"/>
    </location>
</feature>
<sequence>MIRIVRHISVRFWLTTLMVLPSGFILFPRLSGWLSDMPASVFILLMYVVFGLGLGLSMDIAGLWWIRRLVRDAQLWERSGIATRAEKKFIRAVRIYDSAWISPLAARRVGPMLTSALARFYLASGSRRREIQGAASVWLAQNPKDESLARFWLERIQDQDISGTSTQSILTVLADNWYADPDLCRILVGVFLNQGRMDFSARRLYQSFLNMIDMTGGNKALSQEDKARVETIRDMMSGRLDTPEPEPEPEMTEPGLGTLGDERVDLATFMSGDQGGDGESASPGDQAFEDGPAGWRPADEIYFGQESSGWMSALMSGISRKTSDSSSFIADRTGKAKHAVLNLIQAREKWWGRVWGTMIACLGVWLIFFVWGTFSHMFKTAEQPAQQIKVVIPKPFTIQVAAYHKKAHADKYMATLTQKGVESAMKVADGGGKTWYLVQVSEFTDQKSAQVYGNQLKADHVINEFFVTKK</sequence>
<accession>I5B4M3</accession>
<feature type="region of interest" description="Disordered" evidence="1">
    <location>
        <begin position="272"/>
        <end position="291"/>
    </location>
</feature>
<evidence type="ECO:0000259" key="3">
    <source>
        <dbReference type="PROSITE" id="PS51724"/>
    </source>
</evidence>
<dbReference type="GO" id="GO:0042834">
    <property type="term" value="F:peptidoglycan binding"/>
    <property type="evidence" value="ECO:0007669"/>
    <property type="project" value="InterPro"/>
</dbReference>
<feature type="domain" description="SPOR" evidence="3">
    <location>
        <begin position="390"/>
        <end position="469"/>
    </location>
</feature>
<dbReference type="InterPro" id="IPR036680">
    <property type="entry name" value="SPOR-like_sf"/>
</dbReference>
<keyword evidence="5" id="KW-1185">Reference proteome</keyword>
<evidence type="ECO:0000256" key="2">
    <source>
        <dbReference type="SAM" id="Phobius"/>
    </source>
</evidence>
<feature type="transmembrane region" description="Helical" evidence="2">
    <location>
        <begin position="12"/>
        <end position="30"/>
    </location>
</feature>
<evidence type="ECO:0000313" key="5">
    <source>
        <dbReference type="Proteomes" id="UP000005778"/>
    </source>
</evidence>
<dbReference type="Proteomes" id="UP000005778">
    <property type="component" value="Chromosome"/>
</dbReference>
<dbReference type="Pfam" id="PF05036">
    <property type="entry name" value="SPOR"/>
    <property type="match status" value="1"/>
</dbReference>
<proteinExistence type="predicted"/>
<dbReference type="PROSITE" id="PS51724">
    <property type="entry name" value="SPOR"/>
    <property type="match status" value="1"/>
</dbReference>
<keyword evidence="2" id="KW-1133">Transmembrane helix</keyword>
<reference evidence="4 5" key="2">
    <citation type="submission" date="2012-02" db="EMBL/GenBank/DDBJ databases">
        <title>Improved High-Quality Draft sequence of Desulfobacter postgatei 2ac9.</title>
        <authorList>
            <consortium name="US DOE Joint Genome Institute"/>
            <person name="Lucas S."/>
            <person name="Han J."/>
            <person name="Lapidus A."/>
            <person name="Cheng J.-F."/>
            <person name="Goodwin L."/>
            <person name="Pitluck S."/>
            <person name="Peters L."/>
            <person name="Ovchinnikova G."/>
            <person name="Held B."/>
            <person name="Detter J.C."/>
            <person name="Han C."/>
            <person name="Tapia R."/>
            <person name="Land M."/>
            <person name="Hauser L."/>
            <person name="Kyrpides N."/>
            <person name="Ivanova N."/>
            <person name="Pagani I."/>
            <person name="Orellana R."/>
            <person name="Lovley D."/>
            <person name="Woyke T."/>
        </authorList>
    </citation>
    <scope>NUCLEOTIDE SEQUENCE [LARGE SCALE GENOMIC DNA]</scope>
    <source>
        <strain evidence="4 5">2ac9</strain>
    </source>
</reference>
<dbReference type="InterPro" id="IPR007730">
    <property type="entry name" value="SPOR-like_dom"/>
</dbReference>
<dbReference type="EMBL" id="CM001488">
    <property type="protein sequence ID" value="EIM64436.1"/>
    <property type="molecule type" value="Genomic_DNA"/>
</dbReference>
<name>I5B4M3_9BACT</name>
<dbReference type="STRING" id="879212.DespoDRAFT_02591"/>
<dbReference type="eggNOG" id="COG3087">
    <property type="taxonomic scope" value="Bacteria"/>
</dbReference>
<feature type="region of interest" description="Disordered" evidence="1">
    <location>
        <begin position="238"/>
        <end position="257"/>
    </location>
</feature>
<evidence type="ECO:0000313" key="4">
    <source>
        <dbReference type="EMBL" id="EIM64436.1"/>
    </source>
</evidence>
<evidence type="ECO:0000256" key="1">
    <source>
        <dbReference type="SAM" id="MobiDB-lite"/>
    </source>
</evidence>
<dbReference type="HOGENOM" id="CLU_699674_0_0_7"/>
<gene>
    <name evidence="4" type="ORF">DespoDRAFT_02591</name>
</gene>
<organism evidence="4 5">
    <name type="scientific">Desulfobacter postgatei 2ac9</name>
    <dbReference type="NCBI Taxonomy" id="879212"/>
    <lineage>
        <taxon>Bacteria</taxon>
        <taxon>Pseudomonadati</taxon>
        <taxon>Thermodesulfobacteriota</taxon>
        <taxon>Desulfobacteria</taxon>
        <taxon>Desulfobacterales</taxon>
        <taxon>Desulfobacteraceae</taxon>
        <taxon>Desulfobacter</taxon>
    </lineage>
</organism>
<keyword evidence="2" id="KW-0812">Transmembrane</keyword>
<reference evidence="4 5" key="1">
    <citation type="submission" date="2011-09" db="EMBL/GenBank/DDBJ databases">
        <authorList>
            <consortium name="US DOE Joint Genome Institute (JGI-PGF)"/>
            <person name="Lucas S."/>
            <person name="Han J."/>
            <person name="Lapidus A."/>
            <person name="Cheng J.-F."/>
            <person name="Goodwin L."/>
            <person name="Pitluck S."/>
            <person name="Peters L."/>
            <person name="Land M.L."/>
            <person name="Hauser L."/>
            <person name="Orellana R."/>
            <person name="Lovley D."/>
            <person name="Woyke T.J."/>
        </authorList>
    </citation>
    <scope>NUCLEOTIDE SEQUENCE [LARGE SCALE GENOMIC DNA]</scope>
    <source>
        <strain evidence="4 5">2ac9</strain>
    </source>
</reference>
<dbReference type="RefSeq" id="WP_004073987.1">
    <property type="nucleotide sequence ID" value="NZ_CM001488.1"/>
</dbReference>
<protein>
    <submittedName>
        <fullName evidence="4">Sporulation related protein</fullName>
    </submittedName>
</protein>
<dbReference type="OrthoDB" id="5411222at2"/>
<dbReference type="Gene3D" id="3.30.70.1070">
    <property type="entry name" value="Sporulation related repeat"/>
    <property type="match status" value="1"/>
</dbReference>